<protein>
    <submittedName>
        <fullName evidence="2">Phage holin family protein</fullName>
    </submittedName>
</protein>
<evidence type="ECO:0000256" key="1">
    <source>
        <dbReference type="SAM" id="Phobius"/>
    </source>
</evidence>
<accession>A0A0K6D0S1</accession>
<dbReference type="RefSeq" id="WP_000445983.1">
    <property type="nucleotide sequence ID" value="NZ_BLCD01000519.1"/>
</dbReference>
<dbReference type="AlphaFoldDB" id="A0A0K6D0S1"/>
<keyword evidence="1" id="KW-1133">Transmembrane helix</keyword>
<dbReference type="OMA" id="MFFCKPG"/>
<reference evidence="2 4" key="1">
    <citation type="submission" date="2020-06" db="EMBL/GenBank/DDBJ databases">
        <title>REHAB project genomes.</title>
        <authorList>
            <person name="Shaw L.P."/>
        </authorList>
    </citation>
    <scope>NUCLEOTIDE SEQUENCE</scope>
    <source>
        <strain evidence="3 4">RHB30-C10</strain>
        <strain evidence="2">RHBSTW-00474</strain>
    </source>
</reference>
<evidence type="ECO:0000313" key="2">
    <source>
        <dbReference type="EMBL" id="MBA7722124.1"/>
    </source>
</evidence>
<name>A0A0K6D0S1_ECOLX</name>
<keyword evidence="1" id="KW-0472">Membrane</keyword>
<gene>
    <name evidence="2" type="ORF">HV209_26865</name>
    <name evidence="3" type="ORF">HVY77_02725</name>
</gene>
<feature type="transmembrane region" description="Helical" evidence="1">
    <location>
        <begin position="61"/>
        <end position="81"/>
    </location>
</feature>
<evidence type="ECO:0000313" key="4">
    <source>
        <dbReference type="Proteomes" id="UP000512322"/>
    </source>
</evidence>
<dbReference type="Proteomes" id="UP000512322">
    <property type="component" value="Chromosome"/>
</dbReference>
<proteinExistence type="predicted"/>
<feature type="transmembrane region" description="Helical" evidence="1">
    <location>
        <begin position="36"/>
        <end position="55"/>
    </location>
</feature>
<dbReference type="Pfam" id="PF05449">
    <property type="entry name" value="Phage_holin_3_7"/>
    <property type="match status" value="1"/>
</dbReference>
<dbReference type="Proteomes" id="UP000622722">
    <property type="component" value="Unassembled WGS sequence"/>
</dbReference>
<sequence>MESSLAGIVNVWLCLAIVLGLFVYRRHGAAHKPMITWLAYWLMLGYIIIPFRWLSGTYTHSSWLVVALNLVFCALIVWAHGNLSKILSLLRHPHEIKR</sequence>
<dbReference type="EMBL" id="JABXPW010000016">
    <property type="protein sequence ID" value="MBA7722124.1"/>
    <property type="molecule type" value="Genomic_DNA"/>
</dbReference>
<dbReference type="InterPro" id="IPR008473">
    <property type="entry name" value="Phage_holin_3_7"/>
</dbReference>
<organism evidence="2 5">
    <name type="scientific">Escherichia coli</name>
    <dbReference type="NCBI Taxonomy" id="562"/>
    <lineage>
        <taxon>Bacteria</taxon>
        <taxon>Pseudomonadati</taxon>
        <taxon>Pseudomonadota</taxon>
        <taxon>Gammaproteobacteria</taxon>
        <taxon>Enterobacterales</taxon>
        <taxon>Enterobacteriaceae</taxon>
        <taxon>Escherichia</taxon>
    </lineage>
</organism>
<evidence type="ECO:0000313" key="5">
    <source>
        <dbReference type="Proteomes" id="UP000622722"/>
    </source>
</evidence>
<keyword evidence="1" id="KW-0812">Transmembrane</keyword>
<dbReference type="OrthoDB" id="6455699at2"/>
<dbReference type="EMBL" id="CP057293">
    <property type="protein sequence ID" value="QMF66037.1"/>
    <property type="molecule type" value="Genomic_DNA"/>
</dbReference>
<feature type="transmembrane region" description="Helical" evidence="1">
    <location>
        <begin position="6"/>
        <end position="24"/>
    </location>
</feature>
<evidence type="ECO:0000313" key="3">
    <source>
        <dbReference type="EMBL" id="QMF66037.1"/>
    </source>
</evidence>